<protein>
    <submittedName>
        <fullName evidence="2">C4-dicarboxylate ABC transporter substrate-binding protein</fullName>
    </submittedName>
</protein>
<evidence type="ECO:0000313" key="2">
    <source>
        <dbReference type="EMBL" id="PHN05505.1"/>
    </source>
</evidence>
<dbReference type="Pfam" id="PF03480">
    <property type="entry name" value="DctP"/>
    <property type="match status" value="1"/>
</dbReference>
<dbReference type="InterPro" id="IPR018389">
    <property type="entry name" value="DctP_fam"/>
</dbReference>
<proteinExistence type="predicted"/>
<name>A0A2D0NAJ1_FLAN2</name>
<dbReference type="AlphaFoldDB" id="A0A2D0NAJ1"/>
<keyword evidence="3" id="KW-1185">Reference proteome</keyword>
<dbReference type="InterPro" id="IPR038404">
    <property type="entry name" value="TRAP_DctP_sf"/>
</dbReference>
<dbReference type="Proteomes" id="UP000223913">
    <property type="component" value="Unassembled WGS sequence"/>
</dbReference>
<dbReference type="Gene3D" id="3.40.190.170">
    <property type="entry name" value="Bacterial extracellular solute-binding protein, family 7"/>
    <property type="match status" value="1"/>
</dbReference>
<evidence type="ECO:0000256" key="1">
    <source>
        <dbReference type="ARBA" id="ARBA00022729"/>
    </source>
</evidence>
<dbReference type="EMBL" id="PDUD01000021">
    <property type="protein sequence ID" value="PHN05505.1"/>
    <property type="molecule type" value="Genomic_DNA"/>
</dbReference>
<organism evidence="2 3">
    <name type="scientific">Flavilitoribacter nigricans (strain ATCC 23147 / DSM 23189 / NBRC 102662 / NCIMB 1420 / SS-2)</name>
    <name type="common">Lewinella nigricans</name>
    <dbReference type="NCBI Taxonomy" id="1122177"/>
    <lineage>
        <taxon>Bacteria</taxon>
        <taxon>Pseudomonadati</taxon>
        <taxon>Bacteroidota</taxon>
        <taxon>Saprospiria</taxon>
        <taxon>Saprospirales</taxon>
        <taxon>Lewinellaceae</taxon>
        <taxon>Flavilitoribacter</taxon>
    </lineage>
</organism>
<reference evidence="2 3" key="1">
    <citation type="submission" date="2017-10" db="EMBL/GenBank/DDBJ databases">
        <title>The draft genome sequence of Lewinella nigricans NBRC 102662.</title>
        <authorList>
            <person name="Wang K."/>
        </authorList>
    </citation>
    <scope>NUCLEOTIDE SEQUENCE [LARGE SCALE GENOMIC DNA]</scope>
    <source>
        <strain evidence="2 3">NBRC 102662</strain>
    </source>
</reference>
<accession>A0A2D0NAJ1</accession>
<dbReference type="PANTHER" id="PTHR33376:SF4">
    <property type="entry name" value="SIALIC ACID-BINDING PERIPLASMIC PROTEIN SIAP"/>
    <property type="match status" value="1"/>
</dbReference>
<sequence>MKSLSPLYKTIIVCSLTLVFALSFVAFARYRPDHNTIVLHGASQFDDSHSYTRALVRFSELVASYYTGPEKLEFVLHKNSELGTEKEYFSYMNIGAVVDFAITSPSHGSTFSRMITIMDVPFLFQDTEHYLAAMESDVFADLEQQLYDRADVRILGYGGGEKRHIFGRRPVRNLEELQGFDMRVMGSPIQSRMFSALGAYPTVISGDEVYNAIQTGVISGAENSATALDYFKWYEVAQDVSLTAVSIIVRPLLFSGKRFRALPAGLQDAILKAGREAMQFERELEIAIDDPLMQQLAADGKVRLHEFANRDTLLKLAAPVKAAYAREVGASAILDAINALK</sequence>
<dbReference type="PANTHER" id="PTHR33376">
    <property type="match status" value="1"/>
</dbReference>
<dbReference type="CDD" id="cd13603">
    <property type="entry name" value="PBP2_TRAP_Siap_TeaA_like"/>
    <property type="match status" value="1"/>
</dbReference>
<comment type="caution">
    <text evidence="2">The sequence shown here is derived from an EMBL/GenBank/DDBJ whole genome shotgun (WGS) entry which is preliminary data.</text>
</comment>
<dbReference type="GO" id="GO:0055085">
    <property type="term" value="P:transmembrane transport"/>
    <property type="evidence" value="ECO:0007669"/>
    <property type="project" value="InterPro"/>
</dbReference>
<dbReference type="OrthoDB" id="89872at2"/>
<gene>
    <name evidence="2" type="ORF">CRP01_16040</name>
</gene>
<keyword evidence="1" id="KW-0732">Signal</keyword>
<dbReference type="RefSeq" id="WP_099151081.1">
    <property type="nucleotide sequence ID" value="NZ_PDUD01000021.1"/>
</dbReference>
<dbReference type="NCBIfam" id="NF037995">
    <property type="entry name" value="TRAP_S1"/>
    <property type="match status" value="1"/>
</dbReference>
<evidence type="ECO:0000313" key="3">
    <source>
        <dbReference type="Proteomes" id="UP000223913"/>
    </source>
</evidence>